<dbReference type="InterPro" id="IPR036028">
    <property type="entry name" value="SH3-like_dom_sf"/>
</dbReference>
<dbReference type="Gene3D" id="1.20.5.190">
    <property type="match status" value="2"/>
</dbReference>
<accession>A0A7J6MN38</accession>
<feature type="region of interest" description="Disordered" evidence="8">
    <location>
        <begin position="359"/>
        <end position="406"/>
    </location>
</feature>
<keyword evidence="6" id="KW-0863">Zinc-finger</keyword>
<evidence type="ECO:0000256" key="4">
    <source>
        <dbReference type="ARBA" id="ARBA00022737"/>
    </source>
</evidence>
<dbReference type="SUPFAM" id="SSF48452">
    <property type="entry name" value="TPR-like"/>
    <property type="match status" value="1"/>
</dbReference>
<evidence type="ECO:0000256" key="2">
    <source>
        <dbReference type="ARBA" id="ARBA00022443"/>
    </source>
</evidence>
<dbReference type="GO" id="GO:0005737">
    <property type="term" value="C:cytoplasm"/>
    <property type="evidence" value="ECO:0007669"/>
    <property type="project" value="UniProtKB-SubCell"/>
</dbReference>
<dbReference type="Gene3D" id="2.30.30.40">
    <property type="entry name" value="SH3 Domains"/>
    <property type="match status" value="1"/>
</dbReference>
<dbReference type="CDD" id="cd19757">
    <property type="entry name" value="Bbox1"/>
    <property type="match status" value="1"/>
</dbReference>
<feature type="region of interest" description="Disordered" evidence="8">
    <location>
        <begin position="2460"/>
        <end position="2498"/>
    </location>
</feature>
<comment type="caution">
    <text evidence="11">The sequence shown here is derived from an EMBL/GenBank/DDBJ whole genome shotgun (WGS) entry which is preliminary data.</text>
</comment>
<dbReference type="GO" id="GO:0000922">
    <property type="term" value="C:spindle pole"/>
    <property type="evidence" value="ECO:0007669"/>
    <property type="project" value="TreeGrafter"/>
</dbReference>
<feature type="compositionally biased region" description="Polar residues" evidence="8">
    <location>
        <begin position="2628"/>
        <end position="2641"/>
    </location>
</feature>
<evidence type="ECO:0000259" key="10">
    <source>
        <dbReference type="PROSITE" id="PS50119"/>
    </source>
</evidence>
<reference evidence="11 12" key="1">
    <citation type="submission" date="2020-04" db="EMBL/GenBank/DDBJ databases">
        <title>Perkinsus olseni comparative genomics.</title>
        <authorList>
            <person name="Bogema D.R."/>
        </authorList>
    </citation>
    <scope>NUCLEOTIDE SEQUENCE [LARGE SCALE GENOMIC DNA]</scope>
    <source>
        <strain evidence="11">ATCC PRA-31</strain>
    </source>
</reference>
<keyword evidence="3" id="KW-0963">Cytoplasm</keyword>
<dbReference type="GO" id="GO:0008270">
    <property type="term" value="F:zinc ion binding"/>
    <property type="evidence" value="ECO:0007669"/>
    <property type="project" value="UniProtKB-KW"/>
</dbReference>
<feature type="compositionally biased region" description="Low complexity" evidence="8">
    <location>
        <begin position="215"/>
        <end position="230"/>
    </location>
</feature>
<evidence type="ECO:0000256" key="8">
    <source>
        <dbReference type="SAM" id="MobiDB-lite"/>
    </source>
</evidence>
<feature type="region of interest" description="Disordered" evidence="8">
    <location>
        <begin position="85"/>
        <end position="136"/>
    </location>
</feature>
<dbReference type="GO" id="GO:0051295">
    <property type="term" value="P:establishment of meiotic spindle localization"/>
    <property type="evidence" value="ECO:0007669"/>
    <property type="project" value="TreeGrafter"/>
</dbReference>
<evidence type="ECO:0000313" key="12">
    <source>
        <dbReference type="Proteomes" id="UP000572268"/>
    </source>
</evidence>
<dbReference type="PANTHER" id="PTHR22706:SF1">
    <property type="entry name" value="ASSEMBLY FACTOR FOR SPINDLE MICROTUBULES"/>
    <property type="match status" value="1"/>
</dbReference>
<evidence type="ECO:0000256" key="6">
    <source>
        <dbReference type="PROSITE-ProRule" id="PRU00024"/>
    </source>
</evidence>
<evidence type="ECO:0000313" key="11">
    <source>
        <dbReference type="EMBL" id="KAF4672993.1"/>
    </source>
</evidence>
<feature type="compositionally biased region" description="Basic and acidic residues" evidence="8">
    <location>
        <begin position="388"/>
        <end position="406"/>
    </location>
</feature>
<keyword evidence="5" id="KW-0112">Calmodulin-binding</keyword>
<organism evidence="11 12">
    <name type="scientific">Perkinsus olseni</name>
    <name type="common">Perkinsus atlanticus</name>
    <dbReference type="NCBI Taxonomy" id="32597"/>
    <lineage>
        <taxon>Eukaryota</taxon>
        <taxon>Sar</taxon>
        <taxon>Alveolata</taxon>
        <taxon>Perkinsozoa</taxon>
        <taxon>Perkinsea</taxon>
        <taxon>Perkinsida</taxon>
        <taxon>Perkinsidae</taxon>
        <taxon>Perkinsus</taxon>
    </lineage>
</organism>
<evidence type="ECO:0000256" key="7">
    <source>
        <dbReference type="PROSITE-ProRule" id="PRU00192"/>
    </source>
</evidence>
<dbReference type="SUPFAM" id="SSF50044">
    <property type="entry name" value="SH3-domain"/>
    <property type="match status" value="1"/>
</dbReference>
<feature type="region of interest" description="Disordered" evidence="8">
    <location>
        <begin position="2407"/>
        <end position="2446"/>
    </location>
</feature>
<feature type="compositionally biased region" description="Basic and acidic residues" evidence="8">
    <location>
        <begin position="2473"/>
        <end position="2483"/>
    </location>
</feature>
<feature type="region of interest" description="Disordered" evidence="8">
    <location>
        <begin position="1873"/>
        <end position="1911"/>
    </location>
</feature>
<evidence type="ECO:0000256" key="3">
    <source>
        <dbReference type="ARBA" id="ARBA00022490"/>
    </source>
</evidence>
<keyword evidence="2 7" id="KW-0728">SH3 domain</keyword>
<dbReference type="InterPro" id="IPR000315">
    <property type="entry name" value="Znf_B-box"/>
</dbReference>
<dbReference type="GO" id="GO:0005516">
    <property type="term" value="F:calmodulin binding"/>
    <property type="evidence" value="ECO:0007669"/>
    <property type="project" value="UniProtKB-KW"/>
</dbReference>
<dbReference type="InterPro" id="IPR011990">
    <property type="entry name" value="TPR-like_helical_dom_sf"/>
</dbReference>
<feature type="domain" description="B box-type" evidence="10">
    <location>
        <begin position="832"/>
        <end position="871"/>
    </location>
</feature>
<feature type="compositionally biased region" description="Acidic residues" evidence="8">
    <location>
        <begin position="199"/>
        <end position="212"/>
    </location>
</feature>
<evidence type="ECO:0000256" key="1">
    <source>
        <dbReference type="ARBA" id="ARBA00004496"/>
    </source>
</evidence>
<dbReference type="PROSITE" id="PS50119">
    <property type="entry name" value="ZF_BBOX"/>
    <property type="match status" value="1"/>
</dbReference>
<dbReference type="Pfam" id="PF00612">
    <property type="entry name" value="IQ"/>
    <property type="match status" value="2"/>
</dbReference>
<dbReference type="Gene3D" id="1.25.40.10">
    <property type="entry name" value="Tetratricopeptide repeat domain"/>
    <property type="match status" value="1"/>
</dbReference>
<keyword evidence="6" id="KW-0862">Zinc</keyword>
<comment type="subcellular location">
    <subcellularLocation>
        <location evidence="1">Cytoplasm</location>
    </subcellularLocation>
</comment>
<dbReference type="InterPro" id="IPR001452">
    <property type="entry name" value="SH3_domain"/>
</dbReference>
<dbReference type="Proteomes" id="UP000572268">
    <property type="component" value="Unassembled WGS sequence"/>
</dbReference>
<sequence length="3011" mass="338625">MTLGGIEGKTVVALHSFDPAAVSWPFKREGQRLMRLFAGDNIEVLNGPKDNQWWLGRLANNPSRIGYFPRNFTVTVTEYQEMKQGGEIDESNESSEQERRREFDLNPEINVDDPSPRGDDSSMGEQMEDDDGGSEATEQLLVKDNTEVTHKGPKAHPQFPPLSSKPPVATAFAPMKSKMLKSMPGIPKHHHHHTVADTILEEGESEEDEEEDTSAKGSASRSAVSGASDAGRGGLGTVTRAVVEAERQRHRGFRDESTSEDMARPPLVDLSATAGVGKVTESRISTPATYALGRPERDFVRANMPPEMQSHVFREVKDIADLVLDVAEDSGLAGPADSRGTALAKRALMVAYGESVGDEASTDAAGSAANTRTGGDGVAALSASRGANDTKSHVSSRDSVEGGERGTEDWADIAYRGRQDSLFDGRIRATTCRVAAGIEPTHMRLAIERARERGQRWTHMFRPSLNDITNESLKMGRDPCVLSNLYLYDFATREQFMRQHIRDQNGIMWFEMQRKKSHLFYMRLEFVDVMMFHPDAWRFPDADNVVMGNPGEPYDPFHGWFLQPAANVDQEFDDVRFSYGLRIRTIPPETFSTMALGRLPDWLQPFTELQADLESSADLIKQLQRQGSGDHDDVSKALDGDKDDLLRGKVELSMQNLLEAGLVDEDEVYVHVDDMRRASNDSRFMAPDVLGVEEKQQSLTGLNGLRLLLRATGNPDGTKGHVVVTPKQIKSLAFQLGIHGNYHYYWYCYFALRYCLPSNWEVIVRGSDVRYYLKLDSPESAVSGRGNDESEILATDQGQVCHPMLASFREHLNDCMLNDFLWDYRGFLKVKCSECGGLDSVVWCQQCTDNFCCDCYAAVHKRRKSHWAYPLPGCRYLTKGEAAMFADALPFVNVGFCNRRRFLARDNQSDKTGPCQCQWLFFPREAFEAALQQCPAEHWHLARLNPPRLAPDAEGFYYSFAHDVITDDPSYIHQKSAEQTALIRIQKFVRGALVRKRLQRQAAAVTVIASCKRMWDAQRFFGKHGSNAMILRSWYRKFRARADHQLAHLRISKVQATFRGMTERRRLLVKHRKAAKLQSYWRMKLAQKALAHVTRVATDIQRVLRGYWYGRKPVREMHEAAARVQGIIRGVLVRTRLQRQLRAVTRAQALAKGFLDRIGLERKIAAATRIQSCWRRWQACLDVKVMLFEELEAMETERKKLMRSKLANMAAVLLQRNLRRNLDKRLTVLMRRTRAATEKQVNTVVGQVMLALMGINNYIHPWWRHLPPAVSMQLRDLKAHLQRAIANVPIEACDLLASEMFFGKKERFKDKTKVFDRKSETGRPRPSDMAAEILLTVTKETLNMAGGQLTVERLKDITSWIAYAMGHCAVAVDRDMEEGAFSRELVELSDVAGRGTCTVPCRAKEPMMLLWRDMASLQHSHDKRMRLVQENFWLLTMKGLPQKVLNVTLIAETLITLREFLDQPRLQMDSNLSFQGVDATAAQQIFDLMGCEIEHRLPDDWPINYGKKTAHVVVQELLRHVKKIEPPLVDKVVERTKARSFAYLTRRQVLRCVQSLGVMLRNVPVDTTTTTSRTLELQRLRELFALSRRNEYQEHTPFVLGVVLLHLTLRALLSRVVRHRAAIVIQTQYRYYKVITYTNRIKGPVLRMQRCWRALKASLQLVRENTAAVTIQHNYRSMVTKRRNRALFGAVMRLQSIFRMKIHQRWMRQLKEKAKLIQKHFRGHLVRASLQGEGADIVRRYKTVLRELAQERRNNKETFPFNLYLVRKSYTLCQYKHAVEEHRDNVVDTKRMKARQKMMKLEQYKLHAISKEETESRAQRLSCYEPPIFARRRAQQIRPRMAMEKTAIQTVCESIHRNLAAVFPRVAAQTASEGGAHSAVRRGQKALASRKLKDGSSSSSGKGSAAEAIEMDGDDDTAREHIIPVASALSAEQWSAWIRLHFESSIPWMPKTVCSGIMQADLKADREVVFLYATTYVYGFLCRTDDSRPPWSQRMPIIHKPSAALLSGSNSFGEHIAAVARVVSSKLTADSEVKSTLHGVPVDPWKKATKNAATLWRSIFTSIVCNHHHSDQAIVLFMSACEAAMVACKATLSAVWRSTNDQFTTRVAGGGKYRGLKHRPHWAVVDRAMYDGVLDRGHLGLDPGQRPSRDAVASHEHLFQTTSGSGGGFSKQKAARLDDFVTDSIALRFAIDWLQECIDQSTEALEMVNRRKAKAQLEAVSAAHASRGRKGKAEAQHQDSSFIWSDDGELRGVMGVTTKLLDIVCSSSASPLLHGACVGGHLLVAVWKGIEPMLSTPTQRYVNNVTLGSGQHCLPPPGLHFGDPARASSGGGLPNGYHSRGYHWIAESYAKPSQAFTSYAARVPNVTLGLLSRVQSTYRGYVMRHRYMPSLRALAYFSKLTSWPSSKRKRAARTVEADSLGPETARSGRTAHTSEGRSRDRSKAFDDEKAVEAFKPTVSPYLGGKVQSKSRSSRHESGTDRPGRSSGPAAVRPSGASSAPDIIQADHAACANLYFLYVYNMWLAGEMLRVWQWLTWSYERVMERFASLLQRNPNLRPMVENIAAQLKQRQLTHSQGKDAAVRGSPSTKKGAKLGRIASRKGEEAFLSRPVAEESSSTRGGRKKKALSRSATSKAQSQSSVDDVTAAAAAGLPDEEVADKEYMRKYLVDMDGDDSQFKDIDPNVLSISTGGPDSPRRLDPEEVLLQEIGGPTTGPRGNPGVTIEFCLRKLQPIWLGIKPVRFRVCRTKLLQTLKTPDMATHFVNQEQQGNYLACIMLLEDTSIGNLNVLNPATLSPNRPFMIETVMQVVAGFIGICVKNGQLDKAASLAQQVVEKMPTALRELHAAHRSVVEAYLFDTALGVAYAAAEADPKLLGDRAEYFFQQASSRYQRMGHVCRYAKCCLRYSCVLYRQGHHHEAEYFCSRAIQEMTASSETSKASSLLATAFANRAVAAAAQKQVVEADTHMKNGVALLRHLPKLKAEHLQAFDNAVWLIRKLKELWPSNQHKFVQRN</sequence>
<dbReference type="InterPro" id="IPR000048">
    <property type="entry name" value="IQ_motif_EF-hand-BS"/>
</dbReference>
<name>A0A7J6MN38_PEROL</name>
<feature type="region of interest" description="Disordered" evidence="8">
    <location>
        <begin position="185"/>
        <end position="237"/>
    </location>
</feature>
<feature type="region of interest" description="Disordered" evidence="8">
    <location>
        <begin position="2571"/>
        <end position="2646"/>
    </location>
</feature>
<dbReference type="SMART" id="SM00326">
    <property type="entry name" value="SH3"/>
    <property type="match status" value="1"/>
</dbReference>
<dbReference type="SMART" id="SM00015">
    <property type="entry name" value="IQ"/>
    <property type="match status" value="14"/>
</dbReference>
<evidence type="ECO:0000259" key="9">
    <source>
        <dbReference type="PROSITE" id="PS50002"/>
    </source>
</evidence>
<dbReference type="PANTHER" id="PTHR22706">
    <property type="entry name" value="ASSEMBLY FACTOR FOR SPINDLE MICROTUBULES"/>
    <property type="match status" value="1"/>
</dbReference>
<keyword evidence="4" id="KW-0677">Repeat</keyword>
<feature type="domain" description="SH3" evidence="9">
    <location>
        <begin position="6"/>
        <end position="78"/>
    </location>
</feature>
<dbReference type="PROSITE" id="PS50096">
    <property type="entry name" value="IQ"/>
    <property type="match status" value="5"/>
</dbReference>
<gene>
    <name evidence="11" type="ORF">FOL46_008044</name>
</gene>
<feature type="compositionally biased region" description="Low complexity" evidence="8">
    <location>
        <begin position="1895"/>
        <end position="1906"/>
    </location>
</feature>
<keyword evidence="6" id="KW-0479">Metal-binding</keyword>
<dbReference type="InterPro" id="IPR051185">
    <property type="entry name" value="ASPM"/>
</dbReference>
<feature type="compositionally biased region" description="Basic and acidic residues" evidence="8">
    <location>
        <begin position="2432"/>
        <end position="2446"/>
    </location>
</feature>
<dbReference type="EMBL" id="JABANN010000061">
    <property type="protein sequence ID" value="KAF4672993.1"/>
    <property type="molecule type" value="Genomic_DNA"/>
</dbReference>
<dbReference type="GO" id="GO:0007051">
    <property type="term" value="P:spindle organization"/>
    <property type="evidence" value="ECO:0007669"/>
    <property type="project" value="TreeGrafter"/>
</dbReference>
<proteinExistence type="predicted"/>
<dbReference type="PROSITE" id="PS50002">
    <property type="entry name" value="SH3"/>
    <property type="match status" value="1"/>
</dbReference>
<protein>
    <submittedName>
        <fullName evidence="11">Uncharacterized protein</fullName>
    </submittedName>
</protein>
<evidence type="ECO:0000256" key="5">
    <source>
        <dbReference type="ARBA" id="ARBA00022860"/>
    </source>
</evidence>
<dbReference type="GO" id="GO:0000278">
    <property type="term" value="P:mitotic cell cycle"/>
    <property type="evidence" value="ECO:0007669"/>
    <property type="project" value="TreeGrafter"/>
</dbReference>
<feature type="compositionally biased region" description="Basic residues" evidence="8">
    <location>
        <begin position="1879"/>
        <end position="1890"/>
    </location>
</feature>